<keyword evidence="5" id="KW-0547">Nucleotide-binding</keyword>
<evidence type="ECO:0000256" key="10">
    <source>
        <dbReference type="SAM" id="MobiDB-lite"/>
    </source>
</evidence>
<dbReference type="GO" id="GO:0003724">
    <property type="term" value="F:RNA helicase activity"/>
    <property type="evidence" value="ECO:0007669"/>
    <property type="project" value="TreeGrafter"/>
</dbReference>
<dbReference type="Pfam" id="PF18019">
    <property type="entry name" value="Cas3_HD"/>
    <property type="match status" value="1"/>
</dbReference>
<comment type="similarity">
    <text evidence="2">In the central section; belongs to the CRISPR-associated helicase Cas3 family.</text>
</comment>
<evidence type="ECO:0000256" key="2">
    <source>
        <dbReference type="ARBA" id="ARBA00009046"/>
    </source>
</evidence>
<evidence type="ECO:0000256" key="6">
    <source>
        <dbReference type="ARBA" id="ARBA00022801"/>
    </source>
</evidence>
<reference evidence="12" key="1">
    <citation type="journal article" date="2014" name="Int. J. Syst. Evol. Microbiol.">
        <title>Complete genome sequence of Corynebacterium casei LMG S-19264T (=DSM 44701T), isolated from a smear-ripened cheese.</title>
        <authorList>
            <consortium name="US DOE Joint Genome Institute (JGI-PGF)"/>
            <person name="Walter F."/>
            <person name="Albersmeier A."/>
            <person name="Kalinowski J."/>
            <person name="Ruckert C."/>
        </authorList>
    </citation>
    <scope>NUCLEOTIDE SEQUENCE</scope>
    <source>
        <strain evidence="12">JCM 18487</strain>
    </source>
</reference>
<protein>
    <submittedName>
        <fullName evidence="12">CRISPR-associated helicase/endonuclease Cas3</fullName>
    </submittedName>
</protein>
<dbReference type="InterPro" id="IPR054712">
    <property type="entry name" value="Cas3-like_dom"/>
</dbReference>
<dbReference type="GO" id="GO:0051607">
    <property type="term" value="P:defense response to virus"/>
    <property type="evidence" value="ECO:0007669"/>
    <property type="project" value="UniProtKB-KW"/>
</dbReference>
<dbReference type="PANTHER" id="PTHR47959:SF16">
    <property type="entry name" value="CRISPR-ASSOCIATED NUCLEASE_HELICASE CAS3-RELATED"/>
    <property type="match status" value="1"/>
</dbReference>
<keyword evidence="7" id="KW-0347">Helicase</keyword>
<dbReference type="SMART" id="SM00487">
    <property type="entry name" value="DEXDc"/>
    <property type="match status" value="1"/>
</dbReference>
<dbReference type="Gene3D" id="1.10.3210.30">
    <property type="match status" value="1"/>
</dbReference>
<keyword evidence="8" id="KW-0067">ATP-binding</keyword>
<dbReference type="PROSITE" id="PS51643">
    <property type="entry name" value="HD_CAS3"/>
    <property type="match status" value="1"/>
</dbReference>
<dbReference type="NCBIfam" id="TIGR01596">
    <property type="entry name" value="cas3_HD"/>
    <property type="match status" value="1"/>
</dbReference>
<dbReference type="NCBIfam" id="TIGR01587">
    <property type="entry name" value="cas3_core"/>
    <property type="match status" value="1"/>
</dbReference>
<dbReference type="Gene3D" id="3.40.50.300">
    <property type="entry name" value="P-loop containing nucleotide triphosphate hydrolases"/>
    <property type="match status" value="2"/>
</dbReference>
<dbReference type="AlphaFoldDB" id="A0A917NKP7"/>
<dbReference type="GO" id="GO:0016787">
    <property type="term" value="F:hydrolase activity"/>
    <property type="evidence" value="ECO:0007669"/>
    <property type="project" value="UniProtKB-KW"/>
</dbReference>
<dbReference type="Pfam" id="PF00270">
    <property type="entry name" value="DEAD"/>
    <property type="match status" value="1"/>
</dbReference>
<gene>
    <name evidence="12" type="ORF">GCM10010885_15960</name>
</gene>
<name>A0A917NKP7_9BACL</name>
<keyword evidence="6" id="KW-0378">Hydrolase</keyword>
<evidence type="ECO:0000256" key="3">
    <source>
        <dbReference type="ARBA" id="ARBA00022722"/>
    </source>
</evidence>
<dbReference type="InterPro" id="IPR050079">
    <property type="entry name" value="DEAD_box_RNA_helicase"/>
</dbReference>
<dbReference type="PANTHER" id="PTHR47959">
    <property type="entry name" value="ATP-DEPENDENT RNA HELICASE RHLE-RELATED"/>
    <property type="match status" value="1"/>
</dbReference>
<dbReference type="GO" id="GO:0005829">
    <property type="term" value="C:cytosol"/>
    <property type="evidence" value="ECO:0007669"/>
    <property type="project" value="TreeGrafter"/>
</dbReference>
<evidence type="ECO:0000256" key="8">
    <source>
        <dbReference type="ARBA" id="ARBA00022840"/>
    </source>
</evidence>
<dbReference type="Pfam" id="PF22590">
    <property type="entry name" value="Cas3-like_C_2"/>
    <property type="match status" value="1"/>
</dbReference>
<evidence type="ECO:0000256" key="9">
    <source>
        <dbReference type="ARBA" id="ARBA00023118"/>
    </source>
</evidence>
<dbReference type="InterPro" id="IPR038257">
    <property type="entry name" value="CRISPR-assoc_Cas3_HD_sf"/>
</dbReference>
<evidence type="ECO:0000256" key="1">
    <source>
        <dbReference type="ARBA" id="ARBA00006847"/>
    </source>
</evidence>
<feature type="region of interest" description="Disordered" evidence="10">
    <location>
        <begin position="713"/>
        <end position="738"/>
    </location>
</feature>
<keyword evidence="13" id="KW-1185">Reference proteome</keyword>
<keyword evidence="3" id="KW-0540">Nuclease</keyword>
<dbReference type="SUPFAM" id="SSF52540">
    <property type="entry name" value="P-loop containing nucleoside triphosphate hydrolases"/>
    <property type="match status" value="1"/>
</dbReference>
<dbReference type="InterPro" id="IPR027417">
    <property type="entry name" value="P-loop_NTPase"/>
</dbReference>
<keyword evidence="4" id="KW-0479">Metal-binding</keyword>
<dbReference type="InterPro" id="IPR006483">
    <property type="entry name" value="CRISPR-assoc_Cas3_HD"/>
</dbReference>
<evidence type="ECO:0000313" key="13">
    <source>
        <dbReference type="Proteomes" id="UP000637695"/>
    </source>
</evidence>
<evidence type="ECO:0000256" key="7">
    <source>
        <dbReference type="ARBA" id="ARBA00022806"/>
    </source>
</evidence>
<dbReference type="InterPro" id="IPR014001">
    <property type="entry name" value="Helicase_ATP-bd"/>
</dbReference>
<dbReference type="InterPro" id="IPR006474">
    <property type="entry name" value="Helicase_Cas3_CRISPR-ass_core"/>
</dbReference>
<dbReference type="GO" id="GO:0046872">
    <property type="term" value="F:metal ion binding"/>
    <property type="evidence" value="ECO:0007669"/>
    <property type="project" value="UniProtKB-KW"/>
</dbReference>
<evidence type="ECO:0000259" key="11">
    <source>
        <dbReference type="PROSITE" id="PS51643"/>
    </source>
</evidence>
<evidence type="ECO:0000256" key="5">
    <source>
        <dbReference type="ARBA" id="ARBA00022741"/>
    </source>
</evidence>
<dbReference type="InterPro" id="IPR011545">
    <property type="entry name" value="DEAD/DEAH_box_helicase_dom"/>
</dbReference>
<reference evidence="12" key="2">
    <citation type="submission" date="2020-09" db="EMBL/GenBank/DDBJ databases">
        <authorList>
            <person name="Sun Q."/>
            <person name="Ohkuma M."/>
        </authorList>
    </citation>
    <scope>NUCLEOTIDE SEQUENCE</scope>
    <source>
        <strain evidence="12">JCM 18487</strain>
    </source>
</reference>
<feature type="domain" description="HD Cas3-type" evidence="11">
    <location>
        <begin position="1"/>
        <end position="180"/>
    </location>
</feature>
<dbReference type="Proteomes" id="UP000637695">
    <property type="component" value="Unassembled WGS sequence"/>
</dbReference>
<keyword evidence="9" id="KW-0051">Antiviral defense</keyword>
<evidence type="ECO:0000256" key="4">
    <source>
        <dbReference type="ARBA" id="ARBA00022723"/>
    </source>
</evidence>
<organism evidence="12 13">
    <name type="scientific">Alicyclobacillus cellulosilyticus</name>
    <dbReference type="NCBI Taxonomy" id="1003997"/>
    <lineage>
        <taxon>Bacteria</taxon>
        <taxon>Bacillati</taxon>
        <taxon>Bacillota</taxon>
        <taxon>Bacilli</taxon>
        <taxon>Bacillales</taxon>
        <taxon>Alicyclobacillaceae</taxon>
        <taxon>Alicyclobacillus</taxon>
    </lineage>
</organism>
<sequence>MKWFRRALRWCAVIHDLGKATDAFQKRLRKGNREPPHYVRHEVVSYWMACKHAGLARAIEESFANLGDWAVAQIPYLHAAVLGHHLKFPRDDSPVGYDESLVNILWPRLLSDGVWNLLCEVAGRDIPVSPNDVPPVIGDAEWLIDEVVSPYQRSLKDVPASPARKLASMLRGALIAVDILGSVLAQTQEQWEGWLRRIRRAFSQEALQTALEKAISAKLGESADPELDAFQARAASVAADVMMVKAGCGSGKTVLAFRRAQHSSVRGLVMTAPTTAVATQTYFDYGLYMGDSALLIHSRSAVDVELLQSPSEERAAGAADQQGVMEGYEALERLLSPVVFCTVDTVVGVLTNRRQSLALLPRLAVSQIVFDEAHLYDPVLFSHLLSFLRAFHIPALLMTASLPPSMQEAMVEAARGRRVEVMQGPHIREQLPRYNLMYLKREEEDTLVSTVKSAVLAGQKVLVVVNRVAWAVEWYERLAVVLPAAQISLLHSHFKYEDRVRIQEHIVRAFRTPGTGFCAVTTQICEVSFDVSADMLVSHIAPFPAIVQRLGRLNRRAKAGDPCGNALFLAPPDASPYTAQELEEGMRLFGWLMEHKGRGVSQQDLADVLMQSASSTTIPDVADGLTWLDLRTARFGDPVRRAGYTVTVITRSDWRQASTPTARLRKTLTLPMPRHRRLPRSIWRYCYIVEDDEVVYSPVLGGRWKDEPEPLGLCSQRAGNDPAAPRRTDWAGRELPYG</sequence>
<evidence type="ECO:0000313" key="12">
    <source>
        <dbReference type="EMBL" id="GGJ07670.1"/>
    </source>
</evidence>
<dbReference type="EMBL" id="BMOY01000023">
    <property type="protein sequence ID" value="GGJ07670.1"/>
    <property type="molecule type" value="Genomic_DNA"/>
</dbReference>
<comment type="similarity">
    <text evidence="1">In the N-terminal section; belongs to the CRISPR-associated nuclease Cas3-HD family.</text>
</comment>
<dbReference type="GO" id="GO:0005524">
    <property type="term" value="F:ATP binding"/>
    <property type="evidence" value="ECO:0007669"/>
    <property type="project" value="UniProtKB-KW"/>
</dbReference>
<dbReference type="CDD" id="cd09641">
    <property type="entry name" value="Cas3''_I"/>
    <property type="match status" value="1"/>
</dbReference>
<accession>A0A917NKP7</accession>
<comment type="caution">
    <text evidence="12">The sequence shown here is derived from an EMBL/GenBank/DDBJ whole genome shotgun (WGS) entry which is preliminary data.</text>
</comment>
<proteinExistence type="inferred from homology"/>
<dbReference type="GO" id="GO:0004518">
    <property type="term" value="F:nuclease activity"/>
    <property type="evidence" value="ECO:0007669"/>
    <property type="project" value="UniProtKB-KW"/>
</dbReference>
<dbReference type="GO" id="GO:0003676">
    <property type="term" value="F:nucleic acid binding"/>
    <property type="evidence" value="ECO:0007669"/>
    <property type="project" value="InterPro"/>
</dbReference>